<dbReference type="AlphaFoldDB" id="A0A6N2UG03"/>
<sequence>MSAKGIRDIDVIRTFVLQGTLNFTRYFFKIRQKRKFVIGKHHREIAAALDKVLCGEITRLIINIAPRYGKTELAVKNFIAEGLAINPKAKFIHLSYSDDLARDNSRGVQDIINEPEYRRIFPATIPTSTNTKKWYTTEGGGLYAVSSAGQVTGFGAGLVDEEENDELAKEVEELDGLNADGFGGAIIIDDPIKPDDARSAQVREKVNNKFETTIRNRVNSRKTPIIIIMQRLDEDDLCGYLQRLEPDEWTVLSLPVIETGEDGKEHALWEFKHTLQELYNLREKNVYVFDTQYMQNPTPLTGLMYEREFKTYEVQPVTRKRKIKAYIDTADTGADFLCCIIYLETEIGNFIIDVYYTQAAMETTEPETARRLTKYKVEEAIIESNNGGRGFSRNVEAQCRILGNRETSFTWFHQSENKEVRIFNHSAEVQNLTYFPKGWEHLFPQFYKAITQYKKTGKNAHDDAPDALTGTIEKRGSQPQKLNRIFR</sequence>
<gene>
    <name evidence="2" type="ORF">BILFYP9_02045</name>
</gene>
<dbReference type="EMBL" id="CACRSU010000017">
    <property type="protein sequence ID" value="VYT16518.1"/>
    <property type="molecule type" value="Genomic_DNA"/>
</dbReference>
<accession>A0A6N2UG03</accession>
<dbReference type="SMR" id="A0A6N2UG03"/>
<protein>
    <submittedName>
        <fullName evidence="2">Terminase-like family protein</fullName>
    </submittedName>
</protein>
<dbReference type="InterPro" id="IPR006517">
    <property type="entry name" value="Phage_terminase_lsu-like_C"/>
</dbReference>
<proteinExistence type="predicted"/>
<organism evidence="2">
    <name type="scientific">Bacteroides intestinalis</name>
    <dbReference type="NCBI Taxonomy" id="329854"/>
    <lineage>
        <taxon>Bacteria</taxon>
        <taxon>Pseudomonadati</taxon>
        <taxon>Bacteroidota</taxon>
        <taxon>Bacteroidia</taxon>
        <taxon>Bacteroidales</taxon>
        <taxon>Bacteroidaceae</taxon>
        <taxon>Bacteroides</taxon>
    </lineage>
</organism>
<dbReference type="NCBIfam" id="TIGR01630">
    <property type="entry name" value="psiM2_ORF9"/>
    <property type="match status" value="1"/>
</dbReference>
<reference evidence="2" key="1">
    <citation type="submission" date="2019-11" db="EMBL/GenBank/DDBJ databases">
        <authorList>
            <person name="Feng L."/>
        </authorList>
    </citation>
    <scope>NUCLEOTIDE SEQUENCE</scope>
    <source>
        <strain evidence="2">BintestinalisLFYP9</strain>
    </source>
</reference>
<evidence type="ECO:0000313" key="2">
    <source>
        <dbReference type="EMBL" id="VYT16518.1"/>
    </source>
</evidence>
<feature type="region of interest" description="Disordered" evidence="1">
    <location>
        <begin position="458"/>
        <end position="487"/>
    </location>
</feature>
<name>A0A6N2UG03_9BACE</name>
<dbReference type="RefSeq" id="WP_225982508.1">
    <property type="nucleotide sequence ID" value="NZ_CACRSU010000017.1"/>
</dbReference>
<evidence type="ECO:0000256" key="1">
    <source>
        <dbReference type="SAM" id="MobiDB-lite"/>
    </source>
</evidence>